<name>A0A9E7NFP1_9EURY</name>
<gene>
    <name evidence="2" type="ORF">NGM29_20875</name>
</gene>
<dbReference type="GeneID" id="73292555"/>
<keyword evidence="3" id="KW-1185">Reference proteome</keyword>
<dbReference type="KEGG" id="sawl:NGM29_20875"/>
<reference evidence="2" key="1">
    <citation type="submission" date="2022-06" db="EMBL/GenBank/DDBJ databases">
        <title>Diverse halophilic archaea isolated from saline environments.</title>
        <authorList>
            <person name="Cui H.-L."/>
        </authorList>
    </citation>
    <scope>NUCLEOTIDE SEQUENCE</scope>
    <source>
        <strain evidence="2">WLHS1</strain>
        <plasmid evidence="2">unnamed3</plasmid>
    </source>
</reference>
<feature type="region of interest" description="Disordered" evidence="1">
    <location>
        <begin position="1"/>
        <end position="20"/>
    </location>
</feature>
<dbReference type="Proteomes" id="UP001056855">
    <property type="component" value="Plasmid unnamed3"/>
</dbReference>
<evidence type="ECO:0000313" key="2">
    <source>
        <dbReference type="EMBL" id="UTF56044.1"/>
    </source>
</evidence>
<evidence type="ECO:0000256" key="1">
    <source>
        <dbReference type="SAM" id="MobiDB-lite"/>
    </source>
</evidence>
<keyword evidence="2" id="KW-0614">Plasmid</keyword>
<dbReference type="RefSeq" id="WP_254161668.1">
    <property type="nucleotide sequence ID" value="NZ_CP100358.1"/>
</dbReference>
<organism evidence="2 3">
    <name type="scientific">Natronosalvus rutilus</name>
    <dbReference type="NCBI Taxonomy" id="2953753"/>
    <lineage>
        <taxon>Archaea</taxon>
        <taxon>Methanobacteriati</taxon>
        <taxon>Methanobacteriota</taxon>
        <taxon>Stenosarchaea group</taxon>
        <taxon>Halobacteria</taxon>
        <taxon>Halobacteriales</taxon>
        <taxon>Natrialbaceae</taxon>
        <taxon>Natronosalvus</taxon>
    </lineage>
</organism>
<geneLocation type="plasmid" evidence="2 3">
    <name>unnamed3</name>
</geneLocation>
<evidence type="ECO:0000313" key="3">
    <source>
        <dbReference type="Proteomes" id="UP001056855"/>
    </source>
</evidence>
<dbReference type="AlphaFoldDB" id="A0A9E7NFP1"/>
<accession>A0A9E7NFP1</accession>
<sequence>MPRRASPPKSREEAEELHGEGEVQQCTCGDWYSKHSPAGACFACAVGLKPY</sequence>
<protein>
    <submittedName>
        <fullName evidence="2">Uncharacterized protein</fullName>
    </submittedName>
</protein>
<proteinExistence type="predicted"/>
<feature type="compositionally biased region" description="Basic and acidic residues" evidence="1">
    <location>
        <begin position="9"/>
        <end position="20"/>
    </location>
</feature>
<dbReference type="EMBL" id="CP100358">
    <property type="protein sequence ID" value="UTF56044.1"/>
    <property type="molecule type" value="Genomic_DNA"/>
</dbReference>